<dbReference type="AlphaFoldDB" id="A0A4R1AMH4"/>
<comment type="caution">
    <text evidence="1">The sequence shown here is derived from an EMBL/GenBank/DDBJ whole genome shotgun (WGS) entry which is preliminary data.</text>
</comment>
<dbReference type="OrthoDB" id="2428825at2"/>
<gene>
    <name evidence="1" type="ORF">E0Y62_26655</name>
</gene>
<evidence type="ECO:0000313" key="2">
    <source>
        <dbReference type="Proteomes" id="UP000293846"/>
    </source>
</evidence>
<evidence type="ECO:0000313" key="1">
    <source>
        <dbReference type="EMBL" id="TCJ00491.1"/>
    </source>
</evidence>
<dbReference type="EMBL" id="SJTH01000107">
    <property type="protein sequence ID" value="TCJ00491.1"/>
    <property type="molecule type" value="Genomic_DNA"/>
</dbReference>
<name>A0A4R1AMH4_9BACI</name>
<protein>
    <submittedName>
        <fullName evidence="1">Uncharacterized protein</fullName>
    </submittedName>
</protein>
<keyword evidence="2" id="KW-1185">Reference proteome</keyword>
<dbReference type="Proteomes" id="UP000293846">
    <property type="component" value="Unassembled WGS sequence"/>
</dbReference>
<accession>A0A4R1AMH4</accession>
<sequence>MNLQLAKKRITELQHFVDLVENYETVDFKTHVIKGYATTGSLEKTAAKMNEFGFQVDDREIIKDDIVGVINTKVRYVDELHRLMRLAYRKKIKNNKVELFM</sequence>
<organism evidence="1 2">
    <name type="scientific">Cytobacillus praedii</name>
    <dbReference type="NCBI Taxonomy" id="1742358"/>
    <lineage>
        <taxon>Bacteria</taxon>
        <taxon>Bacillati</taxon>
        <taxon>Bacillota</taxon>
        <taxon>Bacilli</taxon>
        <taxon>Bacillales</taxon>
        <taxon>Bacillaceae</taxon>
        <taxon>Cytobacillus</taxon>
    </lineage>
</organism>
<reference evidence="1 2" key="1">
    <citation type="submission" date="2019-03" db="EMBL/GenBank/DDBJ databases">
        <authorList>
            <person name="Jensen L."/>
            <person name="Storgaard J."/>
            <person name="Sulaj E."/>
            <person name="Schramm A."/>
            <person name="Marshall I.P.G."/>
        </authorList>
    </citation>
    <scope>NUCLEOTIDE SEQUENCE [LARGE SCALE GENOMIC DNA]</scope>
    <source>
        <strain evidence="1 2">2017H2G3</strain>
    </source>
</reference>
<proteinExistence type="predicted"/>
<dbReference type="RefSeq" id="WP_131239571.1">
    <property type="nucleotide sequence ID" value="NZ_SJTH01000107.1"/>
</dbReference>